<dbReference type="PANTHER" id="PTHR20941">
    <property type="entry name" value="FOLATE SYNTHESIS PROTEINS"/>
    <property type="match status" value="1"/>
</dbReference>
<evidence type="ECO:0000256" key="4">
    <source>
        <dbReference type="ARBA" id="ARBA00012458"/>
    </source>
</evidence>
<dbReference type="NCBIfam" id="TIGR01496">
    <property type="entry name" value="DHPS"/>
    <property type="match status" value="1"/>
</dbReference>
<evidence type="ECO:0000256" key="8">
    <source>
        <dbReference type="ARBA" id="ARBA00022909"/>
    </source>
</evidence>
<accession>A0ABN7LTX9</accession>
<comment type="cofactor">
    <cofactor evidence="2 9">
        <name>Mg(2+)</name>
        <dbReference type="ChEBI" id="CHEBI:18420"/>
    </cofactor>
</comment>
<keyword evidence="12" id="KW-1185">Reference proteome</keyword>
<gene>
    <name evidence="11" type="primary">folP</name>
    <name evidence="11" type="ORF">NSPZN2_40057</name>
</gene>
<dbReference type="InterPro" id="IPR006390">
    <property type="entry name" value="DHP_synth_dom"/>
</dbReference>
<evidence type="ECO:0000256" key="2">
    <source>
        <dbReference type="ARBA" id="ARBA00001946"/>
    </source>
</evidence>
<dbReference type="InterPro" id="IPR011005">
    <property type="entry name" value="Dihydropteroate_synth-like_sf"/>
</dbReference>
<dbReference type="InterPro" id="IPR045031">
    <property type="entry name" value="DHP_synth-like"/>
</dbReference>
<evidence type="ECO:0000313" key="12">
    <source>
        <dbReference type="Proteomes" id="UP000675880"/>
    </source>
</evidence>
<evidence type="ECO:0000256" key="7">
    <source>
        <dbReference type="ARBA" id="ARBA00022842"/>
    </source>
</evidence>
<dbReference type="EC" id="2.5.1.15" evidence="4 9"/>
<evidence type="ECO:0000256" key="6">
    <source>
        <dbReference type="ARBA" id="ARBA00022723"/>
    </source>
</evidence>
<dbReference type="PANTHER" id="PTHR20941:SF1">
    <property type="entry name" value="FOLIC ACID SYNTHESIS PROTEIN FOL1"/>
    <property type="match status" value="1"/>
</dbReference>
<reference evidence="11 12" key="1">
    <citation type="submission" date="2021-02" db="EMBL/GenBank/DDBJ databases">
        <authorList>
            <person name="Han P."/>
        </authorList>
    </citation>
    <scope>NUCLEOTIDE SEQUENCE [LARGE SCALE GENOMIC DNA]</scope>
    <source>
        <strain evidence="11">Candidatus Nitrospira sp. ZN2</strain>
    </source>
</reference>
<keyword evidence="8 9" id="KW-0289">Folate biosynthesis</keyword>
<dbReference type="EMBL" id="CAJNBJ010000017">
    <property type="protein sequence ID" value="CAE6766268.1"/>
    <property type="molecule type" value="Genomic_DNA"/>
</dbReference>
<name>A0ABN7LTX9_9BACT</name>
<dbReference type="PROSITE" id="PS50972">
    <property type="entry name" value="PTERIN_BINDING"/>
    <property type="match status" value="1"/>
</dbReference>
<evidence type="ECO:0000259" key="10">
    <source>
        <dbReference type="PROSITE" id="PS50972"/>
    </source>
</evidence>
<dbReference type="PROSITE" id="PS00793">
    <property type="entry name" value="DHPS_2"/>
    <property type="match status" value="1"/>
</dbReference>
<protein>
    <recommendedName>
        <fullName evidence="4 9">Dihydropteroate synthase</fullName>
        <shortName evidence="9">DHPS</shortName>
        <ecNumber evidence="4 9">2.5.1.15</ecNumber>
    </recommendedName>
    <alternativeName>
        <fullName evidence="9">Dihydropteroate pyrophosphorylase</fullName>
    </alternativeName>
</protein>
<comment type="pathway">
    <text evidence="3 9">Cofactor biosynthesis; tetrahydrofolate biosynthesis; 7,8-dihydrofolate from 2-amino-4-hydroxy-6-hydroxymethyl-7,8-dihydropteridine diphosphate and 4-aminobenzoate: step 1/2.</text>
</comment>
<feature type="domain" description="Pterin-binding" evidence="10">
    <location>
        <begin position="27"/>
        <end position="280"/>
    </location>
</feature>
<dbReference type="Proteomes" id="UP000675880">
    <property type="component" value="Unassembled WGS sequence"/>
</dbReference>
<dbReference type="Pfam" id="PF00809">
    <property type="entry name" value="Pterin_bind"/>
    <property type="match status" value="1"/>
</dbReference>
<evidence type="ECO:0000256" key="9">
    <source>
        <dbReference type="RuleBase" id="RU361205"/>
    </source>
</evidence>
<dbReference type="GO" id="GO:0004156">
    <property type="term" value="F:dihydropteroate synthase activity"/>
    <property type="evidence" value="ECO:0007669"/>
    <property type="project" value="UniProtKB-EC"/>
</dbReference>
<proteinExistence type="inferred from homology"/>
<comment type="function">
    <text evidence="9">Catalyzes the condensation of para-aminobenzoate (pABA) with 6-hydroxymethyl-7,8-dihydropterin diphosphate (DHPt-PP) to form 7,8-dihydropteroate (H2Pte), the immediate precursor of folate derivatives.</text>
</comment>
<evidence type="ECO:0000313" key="11">
    <source>
        <dbReference type="EMBL" id="CAE6766268.1"/>
    </source>
</evidence>
<dbReference type="InterPro" id="IPR000489">
    <property type="entry name" value="Pterin-binding_dom"/>
</dbReference>
<keyword evidence="7 9" id="KW-0460">Magnesium</keyword>
<comment type="caution">
    <text evidence="11">The sequence shown here is derived from an EMBL/GenBank/DDBJ whole genome shotgun (WGS) entry which is preliminary data.</text>
</comment>
<dbReference type="CDD" id="cd00739">
    <property type="entry name" value="DHPS"/>
    <property type="match status" value="1"/>
</dbReference>
<keyword evidence="5 9" id="KW-0808">Transferase</keyword>
<evidence type="ECO:0000256" key="5">
    <source>
        <dbReference type="ARBA" id="ARBA00022679"/>
    </source>
</evidence>
<comment type="similarity">
    <text evidence="9">Belongs to the DHPS family.</text>
</comment>
<keyword evidence="6 9" id="KW-0479">Metal-binding</keyword>
<evidence type="ECO:0000256" key="3">
    <source>
        <dbReference type="ARBA" id="ARBA00004763"/>
    </source>
</evidence>
<sequence length="298" mass="31541">MTLTNTPSHKPFVLKVGSQTLTFGSGPLIMGVLNVTPDSFSDGGAFLTVDQAVSHAKQMEDEGADIIDLGAESSRPGAQPIDEHEELSRLMPVLDAVRQAVSLPLSVDTTKAAVARRAIQAGASIVNDISALRGDSLMAGLVAEAGVAVVLMHMQGTPRTMQRAPHYGNVVDEVCAFLRERIQAALGAGIQASQIILDPGFGFGKLQEHNLRLLAEFDLFTRLGHPVLVGVSRKQFIGNLVDRPVHERGYGTAGAIAVAVLKGAHILRVHDVRAMKDTASVVSAISRHGRSSVEVPNA</sequence>
<organism evidence="11 12">
    <name type="scientific">Nitrospira defluvii</name>
    <dbReference type="NCBI Taxonomy" id="330214"/>
    <lineage>
        <taxon>Bacteria</taxon>
        <taxon>Pseudomonadati</taxon>
        <taxon>Nitrospirota</taxon>
        <taxon>Nitrospiria</taxon>
        <taxon>Nitrospirales</taxon>
        <taxon>Nitrospiraceae</taxon>
        <taxon>Nitrospira</taxon>
    </lineage>
</organism>
<dbReference type="Gene3D" id="3.20.20.20">
    <property type="entry name" value="Dihydropteroate synthase-like"/>
    <property type="match status" value="1"/>
</dbReference>
<dbReference type="SUPFAM" id="SSF51717">
    <property type="entry name" value="Dihydropteroate synthetase-like"/>
    <property type="match status" value="1"/>
</dbReference>
<comment type="catalytic activity">
    <reaction evidence="1">
        <text>(7,8-dihydropterin-6-yl)methyl diphosphate + 4-aminobenzoate = 7,8-dihydropteroate + diphosphate</text>
        <dbReference type="Rhea" id="RHEA:19949"/>
        <dbReference type="ChEBI" id="CHEBI:17836"/>
        <dbReference type="ChEBI" id="CHEBI:17839"/>
        <dbReference type="ChEBI" id="CHEBI:33019"/>
        <dbReference type="ChEBI" id="CHEBI:72950"/>
        <dbReference type="EC" id="2.5.1.15"/>
    </reaction>
</comment>
<evidence type="ECO:0000256" key="1">
    <source>
        <dbReference type="ARBA" id="ARBA00000012"/>
    </source>
</evidence>
<dbReference type="PROSITE" id="PS00792">
    <property type="entry name" value="DHPS_1"/>
    <property type="match status" value="1"/>
</dbReference>